<sequence>MSLSLKVLSSLLKKMAEKPLLLNCIALSAAMLTITGATWLVSYLKSTRTKKQTIAQGVSGLIGNTPLIYIKSLSDATNCSIYAKAEFMNVGGSSKDRIALGIIEDAERRGLIQPYCGCTLFEGTVGSTGISLAVIARAKGYLCHIVMPDDQAKEKYEIIEALGALVEKVRPVSIVDPDHYVNIARRRAEEMNIAADMHGSMARGYFCNQFENMANYQTHLTTTGPEVYSNLNGKMDAFVMGAGTGGTLVGVSDYLKPRIPNLKVVLADPDGSGLYNKLKFNILYTPEQAEGKRRRHQIDTIVEGIGNTRITAILKLLFNGCIDDAVQVSDQDAIEMSRFLMREEGLFIGSSSAVNCVAACRVAKQLGPGHTIVTMLCDHGSRHLTKFWNPAFIEKAGLTPKCTSLSFI</sequence>
<evidence type="ECO:0000256" key="1">
    <source>
        <dbReference type="ARBA" id="ARBA00004572"/>
    </source>
</evidence>
<organism evidence="14 15">
    <name type="scientific">Batrachochytrium dendrobatidis (strain JEL423)</name>
    <dbReference type="NCBI Taxonomy" id="403673"/>
    <lineage>
        <taxon>Eukaryota</taxon>
        <taxon>Fungi</taxon>
        <taxon>Fungi incertae sedis</taxon>
        <taxon>Chytridiomycota</taxon>
        <taxon>Chytridiomycota incertae sedis</taxon>
        <taxon>Chytridiomycetes</taxon>
        <taxon>Rhizophydiales</taxon>
        <taxon>Rhizophydiales incertae sedis</taxon>
        <taxon>Batrachochytrium</taxon>
    </lineage>
</organism>
<dbReference type="FunFam" id="3.40.50.1100:FF:000096">
    <property type="entry name" value="Related to cysteine synthase"/>
    <property type="match status" value="1"/>
</dbReference>
<evidence type="ECO:0000259" key="13">
    <source>
        <dbReference type="Pfam" id="PF00291"/>
    </source>
</evidence>
<reference evidence="14 15" key="1">
    <citation type="submission" date="2006-10" db="EMBL/GenBank/DDBJ databases">
        <title>The Genome Sequence of Batrachochytrium dendrobatidis JEL423.</title>
        <authorList>
            <consortium name="The Broad Institute Genome Sequencing Platform"/>
            <person name="Birren B."/>
            <person name="Lander E."/>
            <person name="Galagan J."/>
            <person name="Cuomo C."/>
            <person name="Devon K."/>
            <person name="Jaffe D."/>
            <person name="Butler J."/>
            <person name="Alvarez P."/>
            <person name="Gnerre S."/>
            <person name="Grabherr M."/>
            <person name="Kleber M."/>
            <person name="Mauceli E."/>
            <person name="Brockman W."/>
            <person name="Young S."/>
            <person name="LaButti K."/>
            <person name="Sykes S."/>
            <person name="DeCaprio D."/>
            <person name="Crawford M."/>
            <person name="Koehrsen M."/>
            <person name="Engels R."/>
            <person name="Montgomery P."/>
            <person name="Pearson M."/>
            <person name="Howarth C."/>
            <person name="Larson L."/>
            <person name="White J."/>
            <person name="O'Leary S."/>
            <person name="Kodira C."/>
            <person name="Zeng Q."/>
            <person name="Yandava C."/>
            <person name="Alvarado L."/>
            <person name="Longcore J."/>
            <person name="James T."/>
        </authorList>
    </citation>
    <scope>NUCLEOTIDE SEQUENCE [LARGE SCALE GENOMIC DNA]</scope>
    <source>
        <strain evidence="14 15">JEL423</strain>
    </source>
</reference>
<keyword evidence="9 12" id="KW-0472">Membrane</keyword>
<evidence type="ECO:0000313" key="15">
    <source>
        <dbReference type="Proteomes" id="UP000077115"/>
    </source>
</evidence>
<dbReference type="CDD" id="cd01561">
    <property type="entry name" value="CBS_like"/>
    <property type="match status" value="1"/>
</dbReference>
<keyword evidence="5 12" id="KW-0812">Transmembrane</keyword>
<dbReference type="STRING" id="403673.A0A177WVV5"/>
<dbReference type="Pfam" id="PF00291">
    <property type="entry name" value="PALP"/>
    <property type="match status" value="1"/>
</dbReference>
<dbReference type="InterPro" id="IPR036052">
    <property type="entry name" value="TrpB-like_PALP_sf"/>
</dbReference>
<dbReference type="eggNOG" id="KOG1481">
    <property type="taxonomic scope" value="Eukaryota"/>
</dbReference>
<dbReference type="EC" id="2.5.1.47" evidence="3"/>
<feature type="domain" description="Tryptophan synthase beta chain-like PALP" evidence="13">
    <location>
        <begin position="58"/>
        <end position="378"/>
    </location>
</feature>
<evidence type="ECO:0000256" key="4">
    <source>
        <dbReference type="ARBA" id="ARBA00022679"/>
    </source>
</evidence>
<dbReference type="GO" id="GO:0005741">
    <property type="term" value="C:mitochondrial outer membrane"/>
    <property type="evidence" value="ECO:0007669"/>
    <property type="project" value="UniProtKB-SubCell"/>
</dbReference>
<dbReference type="InterPro" id="IPR050214">
    <property type="entry name" value="Cys_Synth/Cystath_Beta-Synth"/>
</dbReference>
<keyword evidence="6" id="KW-1000">Mitochondrion outer membrane</keyword>
<dbReference type="Proteomes" id="UP000077115">
    <property type="component" value="Unassembled WGS sequence"/>
</dbReference>
<evidence type="ECO:0000256" key="9">
    <source>
        <dbReference type="ARBA" id="ARBA00023136"/>
    </source>
</evidence>
<keyword evidence="7 12" id="KW-1133">Transmembrane helix</keyword>
<evidence type="ECO:0000256" key="12">
    <source>
        <dbReference type="SAM" id="Phobius"/>
    </source>
</evidence>
<comment type="subcellular location">
    <subcellularLocation>
        <location evidence="1">Mitochondrion outer membrane</location>
        <topology evidence="1">Single-pass membrane protein</topology>
    </subcellularLocation>
</comment>
<dbReference type="SUPFAM" id="SSF53686">
    <property type="entry name" value="Tryptophan synthase beta subunit-like PLP-dependent enzymes"/>
    <property type="match status" value="1"/>
</dbReference>
<evidence type="ECO:0000256" key="10">
    <source>
        <dbReference type="ARBA" id="ARBA00047931"/>
    </source>
</evidence>
<dbReference type="AlphaFoldDB" id="A0A177WVV5"/>
<dbReference type="OrthoDB" id="10259545at2759"/>
<comment type="catalytic activity">
    <reaction evidence="10">
        <text>O-acetyl-L-serine + hydrogen sulfide = L-cysteine + acetate</text>
        <dbReference type="Rhea" id="RHEA:14829"/>
        <dbReference type="ChEBI" id="CHEBI:29919"/>
        <dbReference type="ChEBI" id="CHEBI:30089"/>
        <dbReference type="ChEBI" id="CHEBI:35235"/>
        <dbReference type="ChEBI" id="CHEBI:58340"/>
        <dbReference type="EC" id="2.5.1.47"/>
    </reaction>
</comment>
<feature type="transmembrane region" description="Helical" evidence="12">
    <location>
        <begin position="20"/>
        <end position="41"/>
    </location>
</feature>
<keyword evidence="4" id="KW-0808">Transferase</keyword>
<comment type="similarity">
    <text evidence="2">Belongs to the cysteine synthase/cystathionine beta-synthase family.</text>
</comment>
<evidence type="ECO:0000256" key="2">
    <source>
        <dbReference type="ARBA" id="ARBA00007103"/>
    </source>
</evidence>
<gene>
    <name evidence="14" type="ORF">BDEG_27347</name>
</gene>
<protein>
    <recommendedName>
        <fullName evidence="3">cysteine synthase</fullName>
        <ecNumber evidence="3">2.5.1.47</ecNumber>
    </recommendedName>
    <alternativeName>
        <fullName evidence="11">Cysteine synthase-like protein</fullName>
    </alternativeName>
</protein>
<keyword evidence="8" id="KW-0496">Mitochondrion</keyword>
<evidence type="ECO:0000256" key="6">
    <source>
        <dbReference type="ARBA" id="ARBA00022787"/>
    </source>
</evidence>
<accession>A0A177WVV5</accession>
<dbReference type="InterPro" id="IPR001926">
    <property type="entry name" value="TrpB-like_PALP"/>
</dbReference>
<evidence type="ECO:0000256" key="7">
    <source>
        <dbReference type="ARBA" id="ARBA00022989"/>
    </source>
</evidence>
<dbReference type="EMBL" id="DS022311">
    <property type="protein sequence ID" value="OAJ44066.1"/>
    <property type="molecule type" value="Genomic_DNA"/>
</dbReference>
<evidence type="ECO:0000256" key="11">
    <source>
        <dbReference type="ARBA" id="ARBA00078545"/>
    </source>
</evidence>
<dbReference type="Gene3D" id="3.40.50.1100">
    <property type="match status" value="2"/>
</dbReference>
<reference evidence="14 15" key="2">
    <citation type="submission" date="2016-05" db="EMBL/GenBank/DDBJ databases">
        <title>Lineage-specific infection strategies underlie the spectrum of fungal disease in amphibians.</title>
        <authorList>
            <person name="Cuomo C.A."/>
            <person name="Farrer R.A."/>
            <person name="James T."/>
            <person name="Longcore J."/>
            <person name="Birren B."/>
        </authorList>
    </citation>
    <scope>NUCLEOTIDE SEQUENCE [LARGE SCALE GENOMIC DNA]</scope>
    <source>
        <strain evidence="14 15">JEL423</strain>
    </source>
</reference>
<evidence type="ECO:0000313" key="14">
    <source>
        <dbReference type="EMBL" id="OAJ44066.1"/>
    </source>
</evidence>
<evidence type="ECO:0000256" key="8">
    <source>
        <dbReference type="ARBA" id="ARBA00023128"/>
    </source>
</evidence>
<evidence type="ECO:0000256" key="5">
    <source>
        <dbReference type="ARBA" id="ARBA00022692"/>
    </source>
</evidence>
<proteinExistence type="inferred from homology"/>
<dbReference type="GO" id="GO:0004124">
    <property type="term" value="F:cysteine synthase activity"/>
    <property type="evidence" value="ECO:0007669"/>
    <property type="project" value="UniProtKB-EC"/>
</dbReference>
<name>A0A177WVV5_BATDL</name>
<dbReference type="PANTHER" id="PTHR10314">
    <property type="entry name" value="CYSTATHIONINE BETA-SYNTHASE"/>
    <property type="match status" value="1"/>
</dbReference>
<evidence type="ECO:0000256" key="3">
    <source>
        <dbReference type="ARBA" id="ARBA00012681"/>
    </source>
</evidence>
<dbReference type="VEuPathDB" id="FungiDB:BDEG_27347"/>